<accession>A0A3S3NQ00</accession>
<evidence type="ECO:0000259" key="5">
    <source>
        <dbReference type="PROSITE" id="PS51795"/>
    </source>
</evidence>
<feature type="region of interest" description="Disordered" evidence="4">
    <location>
        <begin position="1"/>
        <end position="33"/>
    </location>
</feature>
<proteinExistence type="inferred from homology"/>
<evidence type="ECO:0000256" key="1">
    <source>
        <dbReference type="ARBA" id="ARBA00009374"/>
    </source>
</evidence>
<dbReference type="GO" id="GO:0046872">
    <property type="term" value="F:metal ion binding"/>
    <property type="evidence" value="ECO:0007669"/>
    <property type="project" value="UniProtKB-KW"/>
</dbReference>
<gene>
    <name evidence="6" type="ORF">CKAN_01302200</name>
</gene>
<evidence type="ECO:0000256" key="4">
    <source>
        <dbReference type="SAM" id="MobiDB-lite"/>
    </source>
</evidence>
<dbReference type="PANTHER" id="PTHR47208:SF1">
    <property type="entry name" value="OS02G0174800 PROTEIN"/>
    <property type="match status" value="1"/>
</dbReference>
<evidence type="ECO:0000313" key="6">
    <source>
        <dbReference type="EMBL" id="RWR84228.1"/>
    </source>
</evidence>
<dbReference type="InterPro" id="IPR044604">
    <property type="entry name" value="FLZ12/13/14"/>
</dbReference>
<keyword evidence="2" id="KW-0479">Metal-binding</keyword>
<dbReference type="PROSITE" id="PS51795">
    <property type="entry name" value="ZF_FLZ"/>
    <property type="match status" value="1"/>
</dbReference>
<sequence>MSKPHENLLSLFLSSSPKSPKSPSEPKKSPLNFDSRVVGLGIVAAMNDTRDAKPLVSPKSEPIPIVSGRSDPKCRRPVSEMELSESYTCVISRIGCESEQRREYFGDGMGCNYWEKSGVFWECSPAAAAEAVQVVEFLSCCYLCRKKLNGLDVFMYRGDKGFCSAECRCQQMLNDEQREKCGPEAVKRFHCSVSSSSGPRLFSAGVVAA</sequence>
<dbReference type="OrthoDB" id="828272at2759"/>
<name>A0A3S3NQ00_9MAGN</name>
<evidence type="ECO:0000256" key="2">
    <source>
        <dbReference type="ARBA" id="ARBA00022723"/>
    </source>
</evidence>
<dbReference type="InterPro" id="IPR007650">
    <property type="entry name" value="Zf-FLZ_dom"/>
</dbReference>
<evidence type="ECO:0000256" key="3">
    <source>
        <dbReference type="PROSITE-ProRule" id="PRU01131"/>
    </source>
</evidence>
<feature type="zinc finger region" description="FLZ-type" evidence="3">
    <location>
        <begin position="136"/>
        <end position="179"/>
    </location>
</feature>
<protein>
    <submittedName>
        <fullName evidence="6">Protein MARD1</fullName>
    </submittedName>
</protein>
<dbReference type="Pfam" id="PF04570">
    <property type="entry name" value="zf-FLZ"/>
    <property type="match status" value="1"/>
</dbReference>
<reference evidence="6 7" key="1">
    <citation type="journal article" date="2019" name="Nat. Plants">
        <title>Stout camphor tree genome fills gaps in understanding of flowering plant genome evolution.</title>
        <authorList>
            <person name="Chaw S.M."/>
            <person name="Liu Y.C."/>
            <person name="Wu Y.W."/>
            <person name="Wang H.Y."/>
            <person name="Lin C.I."/>
            <person name="Wu C.S."/>
            <person name="Ke H.M."/>
            <person name="Chang L.Y."/>
            <person name="Hsu C.Y."/>
            <person name="Yang H.T."/>
            <person name="Sudianto E."/>
            <person name="Hsu M.H."/>
            <person name="Wu K.P."/>
            <person name="Wang L.N."/>
            <person name="Leebens-Mack J.H."/>
            <person name="Tsai I.J."/>
        </authorList>
    </citation>
    <scope>NUCLEOTIDE SEQUENCE [LARGE SCALE GENOMIC DNA]</scope>
    <source>
        <strain evidence="7">cv. Chaw 1501</strain>
        <tissue evidence="6">Young leaves</tissue>
    </source>
</reference>
<feature type="domain" description="FLZ-type" evidence="5">
    <location>
        <begin position="136"/>
        <end position="179"/>
    </location>
</feature>
<dbReference type="PANTHER" id="PTHR47208">
    <property type="entry name" value="OS02G0174800 PROTEIN"/>
    <property type="match status" value="1"/>
</dbReference>
<organism evidence="6 7">
    <name type="scientific">Cinnamomum micranthum f. kanehirae</name>
    <dbReference type="NCBI Taxonomy" id="337451"/>
    <lineage>
        <taxon>Eukaryota</taxon>
        <taxon>Viridiplantae</taxon>
        <taxon>Streptophyta</taxon>
        <taxon>Embryophyta</taxon>
        <taxon>Tracheophyta</taxon>
        <taxon>Spermatophyta</taxon>
        <taxon>Magnoliopsida</taxon>
        <taxon>Magnoliidae</taxon>
        <taxon>Laurales</taxon>
        <taxon>Lauraceae</taxon>
        <taxon>Cinnamomum</taxon>
    </lineage>
</organism>
<dbReference type="EMBL" id="QPKB01000005">
    <property type="protein sequence ID" value="RWR84228.1"/>
    <property type="molecule type" value="Genomic_DNA"/>
</dbReference>
<keyword evidence="7" id="KW-1185">Reference proteome</keyword>
<comment type="caution">
    <text evidence="6">The sequence shown here is derived from an EMBL/GenBank/DDBJ whole genome shotgun (WGS) entry which is preliminary data.</text>
</comment>
<dbReference type="AlphaFoldDB" id="A0A3S3NQ00"/>
<comment type="similarity">
    <text evidence="1">Belongs to the FLZ family.</text>
</comment>
<feature type="compositionally biased region" description="Low complexity" evidence="4">
    <location>
        <begin position="8"/>
        <end position="22"/>
    </location>
</feature>
<dbReference type="Proteomes" id="UP000283530">
    <property type="component" value="Unassembled WGS sequence"/>
</dbReference>
<evidence type="ECO:0000313" key="7">
    <source>
        <dbReference type="Proteomes" id="UP000283530"/>
    </source>
</evidence>